<proteinExistence type="inferred from homology"/>
<protein>
    <submittedName>
        <fullName evidence="3">Type II/IV secretion system ATPase (FlaI-A, flaI)</fullName>
    </submittedName>
</protein>
<dbReference type="InterPro" id="IPR027417">
    <property type="entry name" value="P-loop_NTPase"/>
</dbReference>
<evidence type="ECO:0000313" key="3">
    <source>
        <dbReference type="EMBL" id="AIE95210.1"/>
    </source>
</evidence>
<dbReference type="AlphaFoldDB" id="A0A075FU60"/>
<comment type="similarity">
    <text evidence="1">Belongs to the GSP E family.</text>
</comment>
<reference evidence="3" key="1">
    <citation type="journal article" date="2014" name="Genome Biol. Evol.">
        <title>Pangenome evidence for extensive interdomain horizontal transfer affecting lineage core and shell genes in uncultured planktonic thaumarchaeota and euryarchaeota.</title>
        <authorList>
            <person name="Deschamps P."/>
            <person name="Zivanovic Y."/>
            <person name="Moreira D."/>
            <person name="Rodriguez-Valera F."/>
            <person name="Lopez-Garcia P."/>
        </authorList>
    </citation>
    <scope>NUCLEOTIDE SEQUENCE</scope>
</reference>
<evidence type="ECO:0000256" key="1">
    <source>
        <dbReference type="ARBA" id="ARBA00006611"/>
    </source>
</evidence>
<dbReference type="Pfam" id="PF00437">
    <property type="entry name" value="T2SSE"/>
    <property type="match status" value="1"/>
</dbReference>
<feature type="domain" description="Bacterial type II secretion system protein E" evidence="2">
    <location>
        <begin position="43"/>
        <end position="309"/>
    </location>
</feature>
<dbReference type="PANTHER" id="PTHR30486:SF15">
    <property type="entry name" value="TYPE II_IV SECRETION SYSTEM ATPASE"/>
    <property type="match status" value="1"/>
</dbReference>
<dbReference type="CDD" id="cd01130">
    <property type="entry name" value="VirB11-like_ATPase"/>
    <property type="match status" value="1"/>
</dbReference>
<dbReference type="Gene3D" id="3.30.450.380">
    <property type="match status" value="1"/>
</dbReference>
<gene>
    <name evidence="3" type="primary">flaI</name>
    <name evidence="3" type="synonym">flaI-A</name>
</gene>
<dbReference type="EMBL" id="KF900443">
    <property type="protein sequence ID" value="AIE95210.1"/>
    <property type="molecule type" value="Genomic_DNA"/>
</dbReference>
<accession>A0A075FU60</accession>
<organism evidence="3">
    <name type="scientific">uncultured marine group II/III euryarchaeote AD1000_59_C09</name>
    <dbReference type="NCBI Taxonomy" id="1457791"/>
    <lineage>
        <taxon>Archaea</taxon>
        <taxon>Methanobacteriati</taxon>
        <taxon>Methanobacteriota</taxon>
        <taxon>environmental samples</taxon>
    </lineage>
</organism>
<dbReference type="GO" id="GO:0016887">
    <property type="term" value="F:ATP hydrolysis activity"/>
    <property type="evidence" value="ECO:0007669"/>
    <property type="project" value="InterPro"/>
</dbReference>
<dbReference type="InterPro" id="IPR001482">
    <property type="entry name" value="T2SS/T4SS_dom"/>
</dbReference>
<evidence type="ECO:0000259" key="2">
    <source>
        <dbReference type="Pfam" id="PF00437"/>
    </source>
</evidence>
<dbReference type="InterPro" id="IPR050921">
    <property type="entry name" value="T4SS_GSP_E_ATPase"/>
</dbReference>
<sequence>MEQGRIIEKYPAANIVERPDAERPLYQVTKATKSPSYGILKSLLDDDNLEEIMYNHPDKAIMVAHRKHGMCVTNLKMTGDEAASIIQKVAKYVGRKVGPGNLLLDGRLPDGSRVNATIPPVSPNGPTLTIRKQLSDPLTVVDLMKFGTISPRLASLLWVFADGMGSAPCNILVAGGTGSGKTTTLNVLGAFIPSKDRLITIEDVAEVQLMHEHHVQLETFNSTKPEEPEVDMDSLLKNTLRMRPDRIIVGEVRGPEAKTLFTAMNTGHEGCFGTVHANTAQETVSRLINPPMDVPAIMMNALHLIIMQSKIAVGGKHIRTLTEVSELAGLEGSKPRLNTLFKWNGQTNQLVETGVPSKLRERIAKAAGVSPRQFDEVVQNRQKILESMLQRGMTDIKQVSTVVQNYYAKM</sequence>
<dbReference type="SUPFAM" id="SSF52540">
    <property type="entry name" value="P-loop containing nucleoside triphosphate hydrolases"/>
    <property type="match status" value="1"/>
</dbReference>
<name>A0A075FU60_9EURY</name>
<dbReference type="PANTHER" id="PTHR30486">
    <property type="entry name" value="TWITCHING MOTILITY PROTEIN PILT"/>
    <property type="match status" value="1"/>
</dbReference>
<dbReference type="Gene3D" id="3.40.50.300">
    <property type="entry name" value="P-loop containing nucleotide triphosphate hydrolases"/>
    <property type="match status" value="1"/>
</dbReference>